<protein>
    <submittedName>
        <fullName evidence="2">Nucleotidyltransferase family protein</fullName>
    </submittedName>
</protein>
<evidence type="ECO:0000259" key="1">
    <source>
        <dbReference type="Pfam" id="PF12804"/>
    </source>
</evidence>
<dbReference type="PANTHER" id="PTHR43777:SF1">
    <property type="entry name" value="MOLYBDENUM COFACTOR CYTIDYLYLTRANSFERASE"/>
    <property type="match status" value="1"/>
</dbReference>
<organism evidence="2 3">
    <name type="scientific">Luteolibacter rhizosphaerae</name>
    <dbReference type="NCBI Taxonomy" id="2989719"/>
    <lineage>
        <taxon>Bacteria</taxon>
        <taxon>Pseudomonadati</taxon>
        <taxon>Verrucomicrobiota</taxon>
        <taxon>Verrucomicrobiia</taxon>
        <taxon>Verrucomicrobiales</taxon>
        <taxon>Verrucomicrobiaceae</taxon>
        <taxon>Luteolibacter</taxon>
    </lineage>
</organism>
<evidence type="ECO:0000313" key="2">
    <source>
        <dbReference type="EMBL" id="MCW1914552.1"/>
    </source>
</evidence>
<dbReference type="InterPro" id="IPR029044">
    <property type="entry name" value="Nucleotide-diphossugar_trans"/>
</dbReference>
<reference evidence="2" key="1">
    <citation type="submission" date="2022-10" db="EMBL/GenBank/DDBJ databases">
        <title>Luteolibacter sp. GHJ8, whole genome shotgun sequencing project.</title>
        <authorList>
            <person name="Zhao G."/>
            <person name="Shen L."/>
        </authorList>
    </citation>
    <scope>NUCLEOTIDE SEQUENCE</scope>
    <source>
        <strain evidence="2">GHJ8</strain>
    </source>
</reference>
<feature type="domain" description="MobA-like NTP transferase" evidence="1">
    <location>
        <begin position="5"/>
        <end position="164"/>
    </location>
</feature>
<comment type="caution">
    <text evidence="2">The sequence shown here is derived from an EMBL/GenBank/DDBJ whole genome shotgun (WGS) entry which is preliminary data.</text>
</comment>
<dbReference type="CDD" id="cd04182">
    <property type="entry name" value="GT_2_like_f"/>
    <property type="match status" value="1"/>
</dbReference>
<gene>
    <name evidence="2" type="ORF">OJ996_13265</name>
</gene>
<dbReference type="RefSeq" id="WP_264514085.1">
    <property type="nucleotide sequence ID" value="NZ_JAPDDR010000006.1"/>
</dbReference>
<evidence type="ECO:0000313" key="3">
    <source>
        <dbReference type="Proteomes" id="UP001165653"/>
    </source>
</evidence>
<proteinExistence type="predicted"/>
<accession>A0ABT3G4G6</accession>
<dbReference type="SUPFAM" id="SSF53448">
    <property type="entry name" value="Nucleotide-diphospho-sugar transferases"/>
    <property type="match status" value="1"/>
</dbReference>
<name>A0ABT3G4G6_9BACT</name>
<keyword evidence="3" id="KW-1185">Reference proteome</keyword>
<dbReference type="InterPro" id="IPR025877">
    <property type="entry name" value="MobA-like_NTP_Trfase"/>
</dbReference>
<dbReference type="Gene3D" id="3.90.550.10">
    <property type="entry name" value="Spore Coat Polysaccharide Biosynthesis Protein SpsA, Chain A"/>
    <property type="match status" value="1"/>
</dbReference>
<sequence>MKIAALVLAAGRASRFGSPKQLLQWEGRSLIDRACGTALEAGCRPVLRILGAHADQILEAPYPAGVQTLTHSAWQDGMGSSIAAGVTRLLELDPELAGIFILLPDQPLVTAALLLRYLGSDASIILCDHGAASGPPAFFRREHFPALMKLEGDQGAKAIAARHPEATAMISFPDAAWDVDTPEVWECFTRSRATSSEPRSM</sequence>
<dbReference type="Pfam" id="PF12804">
    <property type="entry name" value="NTP_transf_3"/>
    <property type="match status" value="1"/>
</dbReference>
<dbReference type="PANTHER" id="PTHR43777">
    <property type="entry name" value="MOLYBDENUM COFACTOR CYTIDYLYLTRANSFERASE"/>
    <property type="match status" value="1"/>
</dbReference>
<dbReference type="EMBL" id="JAPDDR010000006">
    <property type="protein sequence ID" value="MCW1914552.1"/>
    <property type="molecule type" value="Genomic_DNA"/>
</dbReference>
<dbReference type="Proteomes" id="UP001165653">
    <property type="component" value="Unassembled WGS sequence"/>
</dbReference>